<sequence>MASLTLAKVERTMTKADRLLEKTRPKEAIILLTDAFWTLGTAAAMAKACSHWADARLGKAQKKEAFAFFEKEEIMQKIKKNNKRYEKVDDDSLVGSAERPHVKLTILPYFFLSPANRCSFTKSRRPLRSTSMTVNFRSAAVQTTSTADNHWSSSVGRGHSKKSCCENDPDQINKQQAKQKKQQKFLIQRSKEFSP</sequence>
<dbReference type="Proteomes" id="UP000054653">
    <property type="component" value="Unassembled WGS sequence"/>
</dbReference>
<proteinExistence type="predicted"/>
<gene>
    <name evidence="2" type="ORF">T03_4635</name>
</gene>
<protein>
    <submittedName>
        <fullName evidence="2">Uncharacterized protein</fullName>
    </submittedName>
</protein>
<evidence type="ECO:0000313" key="3">
    <source>
        <dbReference type="Proteomes" id="UP000054653"/>
    </source>
</evidence>
<evidence type="ECO:0000256" key="1">
    <source>
        <dbReference type="SAM" id="MobiDB-lite"/>
    </source>
</evidence>
<feature type="region of interest" description="Disordered" evidence="1">
    <location>
        <begin position="147"/>
        <end position="195"/>
    </location>
</feature>
<dbReference type="AlphaFoldDB" id="A0A0V1CM18"/>
<dbReference type="EMBL" id="JYDI01000158">
    <property type="protein sequence ID" value="KRY50094.1"/>
    <property type="molecule type" value="Genomic_DNA"/>
</dbReference>
<reference evidence="2 3" key="1">
    <citation type="submission" date="2015-01" db="EMBL/GenBank/DDBJ databases">
        <title>Evolution of Trichinella species and genotypes.</title>
        <authorList>
            <person name="Korhonen P.K."/>
            <person name="Edoardo P."/>
            <person name="Giuseppe L.R."/>
            <person name="Gasser R.B."/>
        </authorList>
    </citation>
    <scope>NUCLEOTIDE SEQUENCE [LARGE SCALE GENOMIC DNA]</scope>
    <source>
        <strain evidence="2">ISS120</strain>
    </source>
</reference>
<keyword evidence="3" id="KW-1185">Reference proteome</keyword>
<accession>A0A0V1CM18</accession>
<dbReference type="OrthoDB" id="10311726at2759"/>
<organism evidence="2 3">
    <name type="scientific">Trichinella britovi</name>
    <name type="common">Parasitic roundworm</name>
    <dbReference type="NCBI Taxonomy" id="45882"/>
    <lineage>
        <taxon>Eukaryota</taxon>
        <taxon>Metazoa</taxon>
        <taxon>Ecdysozoa</taxon>
        <taxon>Nematoda</taxon>
        <taxon>Enoplea</taxon>
        <taxon>Dorylaimia</taxon>
        <taxon>Trichinellida</taxon>
        <taxon>Trichinellidae</taxon>
        <taxon>Trichinella</taxon>
    </lineage>
</organism>
<evidence type="ECO:0000313" key="2">
    <source>
        <dbReference type="EMBL" id="KRY50094.1"/>
    </source>
</evidence>
<comment type="caution">
    <text evidence="2">The sequence shown here is derived from an EMBL/GenBank/DDBJ whole genome shotgun (WGS) entry which is preliminary data.</text>
</comment>
<name>A0A0V1CM18_TRIBR</name>